<sequence>MVRRGRSPKSETEVQNLISIWNDLDGRRRAIVVGATAAMFLAIFGLSQFANKPRMALLYAGLQGAVAGEVVAALEAQGVAYEVQGDSIHVDASRRDELRMKLAGEGLPATGTAGYELLDGLSGFGTTSQMFDAAYLRAKEGELARTILASPQVKAARVHIAPAAAQLFQRERRPTASVTVTTSGGNLTMEQARAFKHLIASAVAGMQPEDVSVIDTVGGLIRAGDTGDGIAGTAGTRAAELRRNVERLLEARVGPGRAVVEVSLDVETASETIVEKTFDPKGRVPISSELQEKTSSSTQPAPDVTVASNLPEGDAAGGSAGKSNSSETRETTNFEVSQTQRELVRQPGTVRRLTVAVLVDGVRMAGEDGQLTWQPRPEEELAVLRELVGAAVGLDESRGDRLTLRSLIFETPPDLGTLAEAGMLGRLGSFDLMSLIQIAVLALVALVLGLFVVRPVLTARRDPALSSATPPLALPGYGGTNEALTGEIDDSTDLPDFPMVASAPLDFDDEPDPVARLRRLIEERQAESVEILRGWMEPQREAP</sequence>
<comment type="function">
    <text evidence="9">The M ring may be actively involved in energy transduction.</text>
</comment>
<evidence type="ECO:0000256" key="9">
    <source>
        <dbReference type="PIRNR" id="PIRNR004862"/>
    </source>
</evidence>
<keyword evidence="6 11" id="KW-1133">Transmembrane helix</keyword>
<dbReference type="InterPro" id="IPR000067">
    <property type="entry name" value="FlgMring_FliF"/>
</dbReference>
<evidence type="ECO:0000313" key="14">
    <source>
        <dbReference type="EMBL" id="ABP71632.1"/>
    </source>
</evidence>
<reference evidence="14" key="1">
    <citation type="submission" date="2007-04" db="EMBL/GenBank/DDBJ databases">
        <title>Complete sequence of chromosome of Rhodobacter sphaeroides ATCC 17025.</title>
        <authorList>
            <consortium name="US DOE Joint Genome Institute"/>
            <person name="Copeland A."/>
            <person name="Lucas S."/>
            <person name="Lapidus A."/>
            <person name="Barry K."/>
            <person name="Detter J.C."/>
            <person name="Glavina del Rio T."/>
            <person name="Hammon N."/>
            <person name="Israni S."/>
            <person name="Dalin E."/>
            <person name="Tice H."/>
            <person name="Pitluck S."/>
            <person name="Chertkov O."/>
            <person name="Brettin T."/>
            <person name="Bruce D."/>
            <person name="Han C."/>
            <person name="Schmutz J."/>
            <person name="Larimer F."/>
            <person name="Land M."/>
            <person name="Hauser L."/>
            <person name="Kyrpides N."/>
            <person name="Kim E."/>
            <person name="Richardson P."/>
            <person name="Mackenzie C."/>
            <person name="Choudhary M."/>
            <person name="Donohue T.J."/>
            <person name="Kaplan S."/>
        </authorList>
    </citation>
    <scope>NUCLEOTIDE SEQUENCE [LARGE SCALE GENOMIC DNA]</scope>
    <source>
        <strain evidence="14">ATCC 17025</strain>
    </source>
</reference>
<accession>A4WW68</accession>
<keyword evidence="5 11" id="KW-0812">Transmembrane</keyword>
<evidence type="ECO:0000256" key="3">
    <source>
        <dbReference type="ARBA" id="ARBA00007971"/>
    </source>
</evidence>
<comment type="subcellular location">
    <subcellularLocation>
        <location evidence="1 9">Bacterial flagellum basal body</location>
    </subcellularLocation>
    <subcellularLocation>
        <location evidence="2">Cell membrane</location>
        <topology evidence="2">Multi-pass membrane protein</topology>
    </subcellularLocation>
</comment>
<feature type="transmembrane region" description="Helical" evidence="11">
    <location>
        <begin position="432"/>
        <end position="453"/>
    </location>
</feature>
<dbReference type="STRING" id="349102.Rsph17025_2745"/>
<dbReference type="PANTHER" id="PTHR30046">
    <property type="entry name" value="FLAGELLAR M-RING PROTEIN"/>
    <property type="match status" value="1"/>
</dbReference>
<dbReference type="AlphaFoldDB" id="A4WW68"/>
<dbReference type="EMBL" id="CP000661">
    <property type="protein sequence ID" value="ABP71632.1"/>
    <property type="molecule type" value="Genomic_DNA"/>
</dbReference>
<gene>
    <name evidence="14" type="ordered locus">Rsph17025_2745</name>
</gene>
<keyword evidence="4" id="KW-1003">Cell membrane</keyword>
<dbReference type="PIRSF" id="PIRSF004862">
    <property type="entry name" value="FliF"/>
    <property type="match status" value="1"/>
</dbReference>
<dbReference type="NCBIfam" id="TIGR00206">
    <property type="entry name" value="fliF"/>
    <property type="match status" value="1"/>
</dbReference>
<keyword evidence="14" id="KW-0282">Flagellum</keyword>
<evidence type="ECO:0000259" key="12">
    <source>
        <dbReference type="Pfam" id="PF01514"/>
    </source>
</evidence>
<keyword evidence="14" id="KW-0969">Cilium</keyword>
<dbReference type="Gene3D" id="3.30.300.30">
    <property type="match status" value="1"/>
</dbReference>
<evidence type="ECO:0000256" key="10">
    <source>
        <dbReference type="SAM" id="MobiDB-lite"/>
    </source>
</evidence>
<keyword evidence="7 11" id="KW-0472">Membrane</keyword>
<evidence type="ECO:0000256" key="4">
    <source>
        <dbReference type="ARBA" id="ARBA00022475"/>
    </source>
</evidence>
<dbReference type="InterPro" id="IPR043427">
    <property type="entry name" value="YscJ/FliF"/>
</dbReference>
<evidence type="ECO:0000256" key="1">
    <source>
        <dbReference type="ARBA" id="ARBA00004117"/>
    </source>
</evidence>
<dbReference type="KEGG" id="rsq:Rsph17025_2745"/>
<name>A4WW68_CERS5</name>
<feature type="region of interest" description="Disordered" evidence="10">
    <location>
        <begin position="283"/>
        <end position="343"/>
    </location>
</feature>
<organism evidence="14">
    <name type="scientific">Cereibacter sphaeroides (strain ATCC 17025 / ATH 2.4.3)</name>
    <name type="common">Rhodobacter sphaeroides</name>
    <dbReference type="NCBI Taxonomy" id="349102"/>
    <lineage>
        <taxon>Bacteria</taxon>
        <taxon>Pseudomonadati</taxon>
        <taxon>Pseudomonadota</taxon>
        <taxon>Alphaproteobacteria</taxon>
        <taxon>Rhodobacterales</taxon>
        <taxon>Paracoccaceae</taxon>
        <taxon>Cereibacter</taxon>
    </lineage>
</organism>
<evidence type="ECO:0000256" key="11">
    <source>
        <dbReference type="SAM" id="Phobius"/>
    </source>
</evidence>
<dbReference type="GO" id="GO:0005886">
    <property type="term" value="C:plasma membrane"/>
    <property type="evidence" value="ECO:0007669"/>
    <property type="project" value="UniProtKB-SubCell"/>
</dbReference>
<feature type="domain" description="Flagellar M-ring N-terminal" evidence="12">
    <location>
        <begin position="51"/>
        <end position="221"/>
    </location>
</feature>
<evidence type="ECO:0000259" key="13">
    <source>
        <dbReference type="Pfam" id="PF08345"/>
    </source>
</evidence>
<dbReference type="GO" id="GO:0071973">
    <property type="term" value="P:bacterial-type flagellum-dependent cell motility"/>
    <property type="evidence" value="ECO:0007669"/>
    <property type="project" value="InterPro"/>
</dbReference>
<evidence type="ECO:0000256" key="6">
    <source>
        <dbReference type="ARBA" id="ARBA00022989"/>
    </source>
</evidence>
<dbReference type="eggNOG" id="COG1766">
    <property type="taxonomic scope" value="Bacteria"/>
</dbReference>
<dbReference type="Pfam" id="PF08345">
    <property type="entry name" value="YscJ_FliF_C"/>
    <property type="match status" value="1"/>
</dbReference>
<dbReference type="Pfam" id="PF01514">
    <property type="entry name" value="YscJ_FliF"/>
    <property type="match status" value="1"/>
</dbReference>
<evidence type="ECO:0000256" key="2">
    <source>
        <dbReference type="ARBA" id="ARBA00004651"/>
    </source>
</evidence>
<proteinExistence type="inferred from homology"/>
<dbReference type="GO" id="GO:0003774">
    <property type="term" value="F:cytoskeletal motor activity"/>
    <property type="evidence" value="ECO:0007669"/>
    <property type="project" value="InterPro"/>
</dbReference>
<evidence type="ECO:0000256" key="5">
    <source>
        <dbReference type="ARBA" id="ARBA00022692"/>
    </source>
</evidence>
<protein>
    <recommendedName>
        <fullName evidence="9">Flagellar M-ring protein</fullName>
    </recommendedName>
</protein>
<dbReference type="PRINTS" id="PR01009">
    <property type="entry name" value="FLGMRINGFLIF"/>
</dbReference>
<dbReference type="InterPro" id="IPR013556">
    <property type="entry name" value="Flag_M-ring_C"/>
</dbReference>
<evidence type="ECO:0000256" key="8">
    <source>
        <dbReference type="ARBA" id="ARBA00023143"/>
    </source>
</evidence>
<dbReference type="InterPro" id="IPR006182">
    <property type="entry name" value="FliF_N_dom"/>
</dbReference>
<keyword evidence="8 9" id="KW-0975">Bacterial flagellum</keyword>
<feature type="domain" description="Flagellar M-ring C-terminal" evidence="13">
    <location>
        <begin position="249"/>
        <end position="409"/>
    </location>
</feature>
<evidence type="ECO:0000256" key="7">
    <source>
        <dbReference type="ARBA" id="ARBA00023136"/>
    </source>
</evidence>
<dbReference type="HOGENOM" id="CLU_028108_4_1_5"/>
<dbReference type="InterPro" id="IPR045851">
    <property type="entry name" value="AMP-bd_C_sf"/>
</dbReference>
<dbReference type="GO" id="GO:0009431">
    <property type="term" value="C:bacterial-type flagellum basal body, MS ring"/>
    <property type="evidence" value="ECO:0007669"/>
    <property type="project" value="InterPro"/>
</dbReference>
<dbReference type="PANTHER" id="PTHR30046:SF0">
    <property type="entry name" value="FLAGELLAR M-RING PROTEIN"/>
    <property type="match status" value="1"/>
</dbReference>
<feature type="transmembrane region" description="Helical" evidence="11">
    <location>
        <begin position="30"/>
        <end position="50"/>
    </location>
</feature>
<keyword evidence="14" id="KW-0966">Cell projection</keyword>
<comment type="similarity">
    <text evidence="3 9">Belongs to the FliF family.</text>
</comment>